<dbReference type="Gene3D" id="3.90.1300.10">
    <property type="entry name" value="Amidase signature (AS) domain"/>
    <property type="match status" value="1"/>
</dbReference>
<gene>
    <name evidence="2" type="ORF">HRJ34_09785</name>
</gene>
<organism evidence="2 3">
    <name type="scientific">Rhizorhabdus wittichii</name>
    <dbReference type="NCBI Taxonomy" id="160791"/>
    <lineage>
        <taxon>Bacteria</taxon>
        <taxon>Pseudomonadati</taxon>
        <taxon>Pseudomonadota</taxon>
        <taxon>Alphaproteobacteria</taxon>
        <taxon>Sphingomonadales</taxon>
        <taxon>Sphingomonadaceae</taxon>
        <taxon>Rhizorhabdus</taxon>
    </lineage>
</organism>
<dbReference type="InterPro" id="IPR023631">
    <property type="entry name" value="Amidase_dom"/>
</dbReference>
<proteinExistence type="predicted"/>
<evidence type="ECO:0000313" key="3">
    <source>
        <dbReference type="Proteomes" id="UP000664914"/>
    </source>
</evidence>
<accession>A0A975D645</accession>
<dbReference type="EMBL" id="CP059319">
    <property type="protein sequence ID" value="QTH23765.1"/>
    <property type="molecule type" value="Genomic_DNA"/>
</dbReference>
<dbReference type="Pfam" id="PF01425">
    <property type="entry name" value="Amidase"/>
    <property type="match status" value="1"/>
</dbReference>
<dbReference type="PANTHER" id="PTHR11895">
    <property type="entry name" value="TRANSAMIDASE"/>
    <property type="match status" value="1"/>
</dbReference>
<dbReference type="AlphaFoldDB" id="A0A975D645"/>
<feature type="domain" description="Amidase" evidence="1">
    <location>
        <begin position="30"/>
        <end position="429"/>
    </location>
</feature>
<protein>
    <submittedName>
        <fullName evidence="2">Amidase</fullName>
    </submittedName>
</protein>
<name>A0A975D645_9SPHN</name>
<dbReference type="PANTHER" id="PTHR11895:SF176">
    <property type="entry name" value="AMIDASE AMID-RELATED"/>
    <property type="match status" value="1"/>
</dbReference>
<dbReference type="InterPro" id="IPR036928">
    <property type="entry name" value="AS_sf"/>
</dbReference>
<reference evidence="2" key="1">
    <citation type="submission" date="2020-07" db="EMBL/GenBank/DDBJ databases">
        <authorList>
            <person name="Camacho E."/>
        </authorList>
    </citation>
    <scope>NUCLEOTIDE SEQUENCE</scope>
    <source>
        <strain evidence="2">MPO218</strain>
    </source>
</reference>
<evidence type="ECO:0000259" key="1">
    <source>
        <dbReference type="Pfam" id="PF01425"/>
    </source>
</evidence>
<evidence type="ECO:0000313" key="2">
    <source>
        <dbReference type="EMBL" id="QTH23765.1"/>
    </source>
</evidence>
<dbReference type="RefSeq" id="WP_208633974.1">
    <property type="nucleotide sequence ID" value="NZ_CP059319.1"/>
</dbReference>
<reference evidence="2" key="2">
    <citation type="submission" date="2021-04" db="EMBL/GenBank/DDBJ databases">
        <title>Isolation and genomic analysis of the ibuprofen-degrading bacterium Sphingomonas strain MPO218.</title>
        <authorList>
            <person name="Aulestia M."/>
            <person name="Flores A."/>
            <person name="Mangas E.L."/>
            <person name="Perez-Pulido A.J."/>
            <person name="Santero E."/>
            <person name="Camacho E.M."/>
        </authorList>
    </citation>
    <scope>NUCLEOTIDE SEQUENCE</scope>
    <source>
        <strain evidence="2">MPO218</strain>
    </source>
</reference>
<dbReference type="GO" id="GO:0003824">
    <property type="term" value="F:catalytic activity"/>
    <property type="evidence" value="ECO:0007669"/>
    <property type="project" value="InterPro"/>
</dbReference>
<dbReference type="InterPro" id="IPR000120">
    <property type="entry name" value="Amidase"/>
</dbReference>
<dbReference type="SUPFAM" id="SSF75304">
    <property type="entry name" value="Amidase signature (AS) enzymes"/>
    <property type="match status" value="1"/>
</dbReference>
<sequence length="450" mass="47079">MDEAFDLDVTELGSRYRDRTLSPVEVEQGLSARIARLDPELGAFTALAGEEARTAARQAEAELAAGIDRGPLHGVPVTVKDLCLTRDMPTAAGLRGFAERLPRRDAAVVARLREAGAVLVGKTYTTAGAFVDPAADRPFPRHPGRADIFPGMSSTGAGVAVAAGLCSVAIGTDTGGSIRLPSMCCGVSGFKPAYRRVDAEGVFESAPSLDHVGPIARSVADLAAAMTAIGEGESPRALVTDLAAVRIGVDRRALELTGPKSRGAIERAIGLFGELGVTAVEVTLPPVAELLAATGRLQAWETAAVHAAWYPAHRGDYGPGLAATIDRGRAMQAGDLDDFEAVRAAYRQQLDALFATVDLIILPVLTIDTPTLDEWEGAMRQADPLGARFTKPFNVTGHPALALPGGFDADGLPLGFQLVARTADEALLLGAGVAFQKISDWHRGLSRALP</sequence>
<dbReference type="Proteomes" id="UP000664914">
    <property type="component" value="Chromosome"/>
</dbReference>